<dbReference type="InterPro" id="IPR039424">
    <property type="entry name" value="SBP_5"/>
</dbReference>
<evidence type="ECO:0000259" key="4">
    <source>
        <dbReference type="Pfam" id="PF00496"/>
    </source>
</evidence>
<dbReference type="EMBL" id="NESP01000001">
    <property type="protein sequence ID" value="PUE58848.1"/>
    <property type="molecule type" value="Genomic_DNA"/>
</dbReference>
<feature type="domain" description="Solute-binding protein family 5" evidence="4">
    <location>
        <begin position="67"/>
        <end position="447"/>
    </location>
</feature>
<dbReference type="RefSeq" id="WP_108401778.1">
    <property type="nucleotide sequence ID" value="NZ_NESP01000001.1"/>
</dbReference>
<feature type="signal peptide" evidence="3">
    <location>
        <begin position="1"/>
        <end position="20"/>
    </location>
</feature>
<organism evidence="5 6">
    <name type="scientific">Limnohabitans curvus</name>
    <dbReference type="NCBI Taxonomy" id="323423"/>
    <lineage>
        <taxon>Bacteria</taxon>
        <taxon>Pseudomonadati</taxon>
        <taxon>Pseudomonadota</taxon>
        <taxon>Betaproteobacteria</taxon>
        <taxon>Burkholderiales</taxon>
        <taxon>Comamonadaceae</taxon>
        <taxon>Limnohabitans</taxon>
    </lineage>
</organism>
<dbReference type="PIRSF" id="PIRSF002741">
    <property type="entry name" value="MppA"/>
    <property type="match status" value="1"/>
</dbReference>
<sequence>MKNFIFRALLAGVCVSSALAATKDLVYCAEGSPEFFSPSINHSATSFDVTQQIFDNLVTFESGTTNLKPALATHWQVSEDGLTYTFFLRRGVKWQSNALFTPKRDFNADDVIFTLERSWKPEHPYFHVTHQDHPYFNDMAMGEVLKHIRKVDDYTVEFVLTEPVAPFVANLAMSWAGIQSAEYGAAMHAAGTPEQFDQAPLGTGPFQWRAYQKDRSIVFTAFDKHWAGRAKVDRLTFLIDTDPSVRWAKLQAGQCHVLAYPNPADMPQMRQDMRVKVLSQTGLNVGFLAYNISKKPFDDVRVRRALNMAINKRKILRTVYQHTAVPAINPMPPIQWAYNREVEDDVYDPEAAMKLLAQAGYPKGFTTDVWAMTVQRPYMPDAVSVAKLIREDLAEIGVKVEIKSPEWTDYVRGMKTGEHQMGLFGWGGDNGDPDNFLNTLLGCSAMNGFNVARFCDADYDDLVKQAKRSSNKQERADLYQRAQVIVKAQAPWFTIAHTVQFKVVRREVEGFELSPLGRLSFHRVFLGQPSP</sequence>
<dbReference type="InterPro" id="IPR000914">
    <property type="entry name" value="SBP_5_dom"/>
</dbReference>
<proteinExistence type="inferred from homology"/>
<dbReference type="GO" id="GO:0043190">
    <property type="term" value="C:ATP-binding cassette (ABC) transporter complex"/>
    <property type="evidence" value="ECO:0007669"/>
    <property type="project" value="InterPro"/>
</dbReference>
<dbReference type="CDD" id="cd08493">
    <property type="entry name" value="PBP2_DppA_like"/>
    <property type="match status" value="1"/>
</dbReference>
<dbReference type="Pfam" id="PF00496">
    <property type="entry name" value="SBP_bac_5"/>
    <property type="match status" value="1"/>
</dbReference>
<evidence type="ECO:0000313" key="6">
    <source>
        <dbReference type="Proteomes" id="UP000251341"/>
    </source>
</evidence>
<dbReference type="AlphaFoldDB" id="A0A315EPT8"/>
<dbReference type="Proteomes" id="UP000251341">
    <property type="component" value="Unassembled WGS sequence"/>
</dbReference>
<comment type="caution">
    <text evidence="5">The sequence shown here is derived from an EMBL/GenBank/DDBJ whole genome shotgun (WGS) entry which is preliminary data.</text>
</comment>
<comment type="similarity">
    <text evidence="1">Belongs to the bacterial solute-binding protein 5 family.</text>
</comment>
<evidence type="ECO:0000313" key="5">
    <source>
        <dbReference type="EMBL" id="PUE58848.1"/>
    </source>
</evidence>
<gene>
    <name evidence="5" type="ORF">B9Z44_04115</name>
</gene>
<name>A0A315EPT8_9BURK</name>
<dbReference type="GO" id="GO:0030288">
    <property type="term" value="C:outer membrane-bounded periplasmic space"/>
    <property type="evidence" value="ECO:0007669"/>
    <property type="project" value="TreeGrafter"/>
</dbReference>
<keyword evidence="2 3" id="KW-0732">Signal</keyword>
<reference evidence="5 6" key="1">
    <citation type="submission" date="2017-04" db="EMBL/GenBank/DDBJ databases">
        <title>Unexpected and diverse lifestyles within the genus Limnohabitans.</title>
        <authorList>
            <person name="Kasalicky V."/>
            <person name="Mehrshad M."/>
            <person name="Andrei S.-A."/>
            <person name="Salcher M."/>
            <person name="Kratochvilova H."/>
            <person name="Simek K."/>
            <person name="Ghai R."/>
        </authorList>
    </citation>
    <scope>NUCLEOTIDE SEQUENCE [LARGE SCALE GENOMIC DNA]</scope>
    <source>
        <strain evidence="5 6">MWH-C5</strain>
    </source>
</reference>
<dbReference type="GO" id="GO:0042938">
    <property type="term" value="P:dipeptide transport"/>
    <property type="evidence" value="ECO:0007669"/>
    <property type="project" value="TreeGrafter"/>
</dbReference>
<evidence type="ECO:0000256" key="1">
    <source>
        <dbReference type="ARBA" id="ARBA00005695"/>
    </source>
</evidence>
<dbReference type="Gene3D" id="3.40.190.10">
    <property type="entry name" value="Periplasmic binding protein-like II"/>
    <property type="match status" value="1"/>
</dbReference>
<keyword evidence="6" id="KW-1185">Reference proteome</keyword>
<dbReference type="InterPro" id="IPR023765">
    <property type="entry name" value="SBP_5_CS"/>
</dbReference>
<dbReference type="Gene3D" id="3.90.76.10">
    <property type="entry name" value="Dipeptide-binding Protein, Domain 1"/>
    <property type="match status" value="1"/>
</dbReference>
<accession>A0A315EPT8</accession>
<dbReference type="PROSITE" id="PS01040">
    <property type="entry name" value="SBP_BACTERIAL_5"/>
    <property type="match status" value="1"/>
</dbReference>
<dbReference type="PANTHER" id="PTHR30290">
    <property type="entry name" value="PERIPLASMIC BINDING COMPONENT OF ABC TRANSPORTER"/>
    <property type="match status" value="1"/>
</dbReference>
<evidence type="ECO:0000256" key="3">
    <source>
        <dbReference type="SAM" id="SignalP"/>
    </source>
</evidence>
<dbReference type="GO" id="GO:1904680">
    <property type="term" value="F:peptide transmembrane transporter activity"/>
    <property type="evidence" value="ECO:0007669"/>
    <property type="project" value="TreeGrafter"/>
</dbReference>
<feature type="chain" id="PRO_5016233062" evidence="3">
    <location>
        <begin position="21"/>
        <end position="531"/>
    </location>
</feature>
<evidence type="ECO:0000256" key="2">
    <source>
        <dbReference type="ARBA" id="ARBA00022729"/>
    </source>
</evidence>
<protein>
    <submittedName>
        <fullName evidence="5">ABC transporter substrate-binding protein</fullName>
    </submittedName>
</protein>
<dbReference type="InterPro" id="IPR030678">
    <property type="entry name" value="Peptide/Ni-bd"/>
</dbReference>
<dbReference type="PANTHER" id="PTHR30290:SF38">
    <property type="entry name" value="D,D-DIPEPTIDE-BINDING PERIPLASMIC PROTEIN DDPA-RELATED"/>
    <property type="match status" value="1"/>
</dbReference>
<dbReference type="Gene3D" id="3.10.105.10">
    <property type="entry name" value="Dipeptide-binding Protein, Domain 3"/>
    <property type="match status" value="1"/>
</dbReference>
<dbReference type="SUPFAM" id="SSF53850">
    <property type="entry name" value="Periplasmic binding protein-like II"/>
    <property type="match status" value="1"/>
</dbReference>